<dbReference type="PROSITE" id="PS50931">
    <property type="entry name" value="HTH_LYSR"/>
    <property type="match status" value="1"/>
</dbReference>
<gene>
    <name evidence="7" type="primary">cynR_19</name>
    <name evidence="7" type="ORF">PIGHUM_03000</name>
</gene>
<dbReference type="SUPFAM" id="SSF53850">
    <property type="entry name" value="Periplasmic binding protein-like II"/>
    <property type="match status" value="1"/>
</dbReference>
<evidence type="ECO:0000256" key="5">
    <source>
        <dbReference type="SAM" id="MobiDB-lite"/>
    </source>
</evidence>
<dbReference type="RefSeq" id="WP_124080378.1">
    <property type="nucleotide sequence ID" value="NZ_UWPJ01000023.1"/>
</dbReference>
<protein>
    <submittedName>
        <fullName evidence="7">HTH-type transcriptional regulator CynR</fullName>
    </submittedName>
</protein>
<evidence type="ECO:0000256" key="2">
    <source>
        <dbReference type="ARBA" id="ARBA00023015"/>
    </source>
</evidence>
<dbReference type="Proteomes" id="UP000277294">
    <property type="component" value="Unassembled WGS sequence"/>
</dbReference>
<accession>A0A3P4B5K2</accession>
<dbReference type="Gene3D" id="1.10.10.10">
    <property type="entry name" value="Winged helix-like DNA-binding domain superfamily/Winged helix DNA-binding domain"/>
    <property type="match status" value="1"/>
</dbReference>
<dbReference type="OrthoDB" id="8587114at2"/>
<evidence type="ECO:0000313" key="7">
    <source>
        <dbReference type="EMBL" id="VCU70920.1"/>
    </source>
</evidence>
<organism evidence="7 8">
    <name type="scientific">Pigmentiphaga humi</name>
    <dbReference type="NCBI Taxonomy" id="2478468"/>
    <lineage>
        <taxon>Bacteria</taxon>
        <taxon>Pseudomonadati</taxon>
        <taxon>Pseudomonadota</taxon>
        <taxon>Betaproteobacteria</taxon>
        <taxon>Burkholderiales</taxon>
        <taxon>Alcaligenaceae</taxon>
        <taxon>Pigmentiphaga</taxon>
    </lineage>
</organism>
<dbReference type="EMBL" id="UWPJ01000023">
    <property type="protein sequence ID" value="VCU70920.1"/>
    <property type="molecule type" value="Genomic_DNA"/>
</dbReference>
<dbReference type="InterPro" id="IPR000847">
    <property type="entry name" value="LysR_HTH_N"/>
</dbReference>
<dbReference type="AlphaFoldDB" id="A0A3P4B5K2"/>
<evidence type="ECO:0000256" key="1">
    <source>
        <dbReference type="ARBA" id="ARBA00009437"/>
    </source>
</evidence>
<dbReference type="InterPro" id="IPR036388">
    <property type="entry name" value="WH-like_DNA-bd_sf"/>
</dbReference>
<keyword evidence="8" id="KW-1185">Reference proteome</keyword>
<feature type="region of interest" description="Disordered" evidence="5">
    <location>
        <begin position="302"/>
        <end position="329"/>
    </location>
</feature>
<keyword evidence="3" id="KW-0238">DNA-binding</keyword>
<dbReference type="Pfam" id="PF00126">
    <property type="entry name" value="HTH_1"/>
    <property type="match status" value="1"/>
</dbReference>
<dbReference type="InterPro" id="IPR036390">
    <property type="entry name" value="WH_DNA-bd_sf"/>
</dbReference>
<evidence type="ECO:0000259" key="6">
    <source>
        <dbReference type="PROSITE" id="PS50931"/>
    </source>
</evidence>
<evidence type="ECO:0000256" key="3">
    <source>
        <dbReference type="ARBA" id="ARBA00023125"/>
    </source>
</evidence>
<evidence type="ECO:0000313" key="8">
    <source>
        <dbReference type="Proteomes" id="UP000277294"/>
    </source>
</evidence>
<dbReference type="GO" id="GO:0000976">
    <property type="term" value="F:transcription cis-regulatory region binding"/>
    <property type="evidence" value="ECO:0007669"/>
    <property type="project" value="TreeGrafter"/>
</dbReference>
<name>A0A3P4B5K2_9BURK</name>
<sequence length="329" mass="35002">MNSDDLALFTRVADTGSFSAAALADGLDTSNVSRRIAQLEKDLGVRLFRRNGRGVALTGQGEVLLTYAREVGSSLEAARTAVSSTARRGPARIRIAAQPTIARALFGDLFHALRAHFPHSQVHFTEGLADTILADLQSGALDLAVLYRPEHVGGMVYEPLLLERLYLLAPPGFPVTQAHLCEHGLKGLPLILPSTRHGLRVFVEALASRHGYAPTIALESDGSNALTVDLVHKGCGCSVLPLATVADDIACGRLQGFPIPGEDVERAISLVLGRSDMEARDLWPLTRLIRSVTARLAEQGAWPGARPVPQPADGQAAQAFSPWPAAPAA</sequence>
<dbReference type="GO" id="GO:0003700">
    <property type="term" value="F:DNA-binding transcription factor activity"/>
    <property type="evidence" value="ECO:0007669"/>
    <property type="project" value="InterPro"/>
</dbReference>
<dbReference type="FunFam" id="1.10.10.10:FF:000001">
    <property type="entry name" value="LysR family transcriptional regulator"/>
    <property type="match status" value="1"/>
</dbReference>
<reference evidence="7 8" key="1">
    <citation type="submission" date="2018-10" db="EMBL/GenBank/DDBJ databases">
        <authorList>
            <person name="Criscuolo A."/>
        </authorList>
    </citation>
    <scope>NUCLEOTIDE SEQUENCE [LARGE SCALE GENOMIC DNA]</scope>
    <source>
        <strain evidence="7">DnA1</strain>
    </source>
</reference>
<dbReference type="PANTHER" id="PTHR30126">
    <property type="entry name" value="HTH-TYPE TRANSCRIPTIONAL REGULATOR"/>
    <property type="match status" value="1"/>
</dbReference>
<dbReference type="SUPFAM" id="SSF46785">
    <property type="entry name" value="Winged helix' DNA-binding domain"/>
    <property type="match status" value="1"/>
</dbReference>
<dbReference type="Pfam" id="PF03466">
    <property type="entry name" value="LysR_substrate"/>
    <property type="match status" value="1"/>
</dbReference>
<dbReference type="InterPro" id="IPR005119">
    <property type="entry name" value="LysR_subst-bd"/>
</dbReference>
<evidence type="ECO:0000256" key="4">
    <source>
        <dbReference type="ARBA" id="ARBA00023163"/>
    </source>
</evidence>
<comment type="similarity">
    <text evidence="1">Belongs to the LysR transcriptional regulatory family.</text>
</comment>
<keyword evidence="4" id="KW-0804">Transcription</keyword>
<feature type="domain" description="HTH lysR-type" evidence="6">
    <location>
        <begin position="1"/>
        <end position="58"/>
    </location>
</feature>
<keyword evidence="2" id="KW-0805">Transcription regulation</keyword>
<proteinExistence type="inferred from homology"/>
<dbReference type="Gene3D" id="3.40.190.290">
    <property type="match status" value="1"/>
</dbReference>
<dbReference type="PANTHER" id="PTHR30126:SF39">
    <property type="entry name" value="HTH-TYPE TRANSCRIPTIONAL REGULATOR CYSL"/>
    <property type="match status" value="1"/>
</dbReference>